<reference evidence="2 3" key="2">
    <citation type="journal article" date="2022" name="Mar. Drugs">
        <title>Bioassay-Guided Fractionation Leads to the Detection of Cholic Acid Generated by the Rare Thalassomonas sp.</title>
        <authorList>
            <person name="Pheiffer F."/>
            <person name="Schneider Y.K."/>
            <person name="Hansen E.H."/>
            <person name="Andersen J.H."/>
            <person name="Isaksson J."/>
            <person name="Busche T."/>
            <person name="R C."/>
            <person name="Kalinowski J."/>
            <person name="Zyl L.V."/>
            <person name="Trindade M."/>
        </authorList>
    </citation>
    <scope>NUCLEOTIDE SEQUENCE [LARGE SCALE GENOMIC DNA]</scope>
    <source>
        <strain evidence="2 3">XOM25</strain>
    </source>
</reference>
<evidence type="ECO:0000313" key="3">
    <source>
        <dbReference type="Proteomes" id="UP000032352"/>
    </source>
</evidence>
<keyword evidence="1" id="KW-0812">Transmembrane</keyword>
<accession>A0AAE9Z168</accession>
<feature type="transmembrane region" description="Helical" evidence="1">
    <location>
        <begin position="12"/>
        <end position="32"/>
    </location>
</feature>
<sequence length="94" mass="10246">MNPALSLTARCLAAIVGGYLVAALSSLALVPLQMSLFGNRQEDAILIATMFSYLVYFAVIIDCFCRSTASRAWRNILLYSGIFLTICWYGGALV</sequence>
<keyword evidence="1" id="KW-0472">Membrane</keyword>
<dbReference type="Proteomes" id="UP000032352">
    <property type="component" value="Chromosome"/>
</dbReference>
<dbReference type="RefSeq" id="WP_044840582.1">
    <property type="nucleotide sequence ID" value="NZ_CP059733.1"/>
</dbReference>
<feature type="transmembrane region" description="Helical" evidence="1">
    <location>
        <begin position="44"/>
        <end position="64"/>
    </location>
</feature>
<keyword evidence="1" id="KW-1133">Transmembrane helix</keyword>
<evidence type="ECO:0000313" key="2">
    <source>
        <dbReference type="EMBL" id="WDE04149.1"/>
    </source>
</evidence>
<keyword evidence="3" id="KW-1185">Reference proteome</keyword>
<dbReference type="AlphaFoldDB" id="A0AAE9Z168"/>
<organism evidence="2 3">
    <name type="scientific">Thalassomonas viridans</name>
    <dbReference type="NCBI Taxonomy" id="137584"/>
    <lineage>
        <taxon>Bacteria</taxon>
        <taxon>Pseudomonadati</taxon>
        <taxon>Pseudomonadota</taxon>
        <taxon>Gammaproteobacteria</taxon>
        <taxon>Alteromonadales</taxon>
        <taxon>Colwelliaceae</taxon>
        <taxon>Thalassomonas</taxon>
    </lineage>
</organism>
<evidence type="ECO:0008006" key="4">
    <source>
        <dbReference type="Google" id="ProtNLM"/>
    </source>
</evidence>
<dbReference type="EMBL" id="CP059733">
    <property type="protein sequence ID" value="WDE04149.1"/>
    <property type="molecule type" value="Genomic_DNA"/>
</dbReference>
<gene>
    <name evidence="2" type="ORF">SG34_022750</name>
</gene>
<proteinExistence type="predicted"/>
<reference evidence="2 3" key="1">
    <citation type="journal article" date="2015" name="Genome Announc.">
        <title>Draft Genome Sequences of Marine Isolates of Thalassomonas viridans and Thalassomonas actiniarum.</title>
        <authorList>
            <person name="Olonade I."/>
            <person name="van Zyl L.J."/>
            <person name="Trindade M."/>
        </authorList>
    </citation>
    <scope>NUCLEOTIDE SEQUENCE [LARGE SCALE GENOMIC DNA]</scope>
    <source>
        <strain evidence="2 3">XOM25</strain>
    </source>
</reference>
<name>A0AAE9Z168_9GAMM</name>
<feature type="transmembrane region" description="Helical" evidence="1">
    <location>
        <begin position="76"/>
        <end position="93"/>
    </location>
</feature>
<dbReference type="KEGG" id="tvd:SG34_022750"/>
<evidence type="ECO:0000256" key="1">
    <source>
        <dbReference type="SAM" id="Phobius"/>
    </source>
</evidence>
<protein>
    <recommendedName>
        <fullName evidence="4">DUF3649 domain-containing protein</fullName>
    </recommendedName>
</protein>